<dbReference type="SUPFAM" id="SSF52166">
    <property type="entry name" value="Ribosomal protein L4"/>
    <property type="match status" value="1"/>
</dbReference>
<dbReference type="Gene3D" id="3.40.1370.10">
    <property type="match status" value="1"/>
</dbReference>
<dbReference type="GO" id="GO:0005840">
    <property type="term" value="C:ribosome"/>
    <property type="evidence" value="ECO:0007669"/>
    <property type="project" value="UniProtKB-KW"/>
</dbReference>
<evidence type="ECO:0000256" key="5">
    <source>
        <dbReference type="ARBA" id="ARBA00023274"/>
    </source>
</evidence>
<dbReference type="GO" id="GO:0019843">
    <property type="term" value="F:rRNA binding"/>
    <property type="evidence" value="ECO:0007669"/>
    <property type="project" value="UniProtKB-KW"/>
</dbReference>
<keyword evidence="5" id="KW-0687">Ribonucleoprotein</keyword>
<evidence type="ECO:0000256" key="2">
    <source>
        <dbReference type="ARBA" id="ARBA00022730"/>
    </source>
</evidence>
<dbReference type="GO" id="GO:1990904">
    <property type="term" value="C:ribonucleoprotein complex"/>
    <property type="evidence" value="ECO:0007669"/>
    <property type="project" value="UniProtKB-KW"/>
</dbReference>
<keyword evidence="9" id="KW-0934">Plastid</keyword>
<reference evidence="9" key="1">
    <citation type="journal article" date="2020" name="Front. Plant Sci.">
        <title>Comparative Plastid Genomics of Non-Photosynthetic Chrysophytes: Genome Reduction and Compaction.</title>
        <authorList>
            <person name="Kim J.I."/>
            <person name="Jeong M."/>
            <person name="Archibald J.M."/>
            <person name="Shin W."/>
        </authorList>
    </citation>
    <scope>NUCLEOTIDE SEQUENCE</scope>
    <source>
        <strain evidence="9">Yongseonkyo072317C3</strain>
    </source>
</reference>
<dbReference type="EMBL" id="MN935478">
    <property type="protein sequence ID" value="QOU10686.1"/>
    <property type="molecule type" value="Genomic_DNA"/>
</dbReference>
<dbReference type="Pfam" id="PF00573">
    <property type="entry name" value="Ribosomal_L4"/>
    <property type="match status" value="1"/>
</dbReference>
<keyword evidence="4 9" id="KW-0689">Ribosomal protein</keyword>
<evidence type="ECO:0000256" key="6">
    <source>
        <dbReference type="ARBA" id="ARBA00035208"/>
    </source>
</evidence>
<dbReference type="GO" id="GO:0006412">
    <property type="term" value="P:translation"/>
    <property type="evidence" value="ECO:0007669"/>
    <property type="project" value="InterPro"/>
</dbReference>
<name>A0A7S6TCS2_9STRA</name>
<protein>
    <recommendedName>
        <fullName evidence="6">Large ribosomal subunit protein uL4c</fullName>
    </recommendedName>
    <alternativeName>
        <fullName evidence="7">50S ribosomal protein L4, chloroplastic</fullName>
    </alternativeName>
</protein>
<dbReference type="InterPro" id="IPR013005">
    <property type="entry name" value="Ribosomal_uL4-like"/>
</dbReference>
<sequence length="193" mass="21741">MNDIYTKKSIGLIHKIYFIQLKNKKNYTASTKTKSEVSGGGRKPWRQKGTGQARAGSSRSPLWVGGGVSFGPQPHIVSKKANKKEKRLAIYLAFKLKKNFTHLVDEKSLFFEKPSTKKLANFLKEFDFPKNKNILLLLSEKSKMLVLSSLNIPHVSVSEIKNLGLAQLLKADFILISRTALNIIEKNHGIFDK</sequence>
<keyword evidence="3" id="KW-0694">RNA-binding</keyword>
<proteinExistence type="inferred from homology"/>
<dbReference type="InterPro" id="IPR023574">
    <property type="entry name" value="Ribosomal_uL4_dom_sf"/>
</dbReference>
<evidence type="ECO:0000256" key="4">
    <source>
        <dbReference type="ARBA" id="ARBA00022980"/>
    </source>
</evidence>
<dbReference type="GO" id="GO:0003735">
    <property type="term" value="F:structural constituent of ribosome"/>
    <property type="evidence" value="ECO:0007669"/>
    <property type="project" value="InterPro"/>
</dbReference>
<keyword evidence="2" id="KW-0699">rRNA-binding</keyword>
<dbReference type="InterPro" id="IPR002136">
    <property type="entry name" value="Ribosomal_uL4"/>
</dbReference>
<dbReference type="PANTHER" id="PTHR10746">
    <property type="entry name" value="50S RIBOSOMAL PROTEIN L4"/>
    <property type="match status" value="1"/>
</dbReference>
<geneLocation type="plastid" evidence="9"/>
<dbReference type="AlphaFoldDB" id="A0A7S6TCS2"/>
<dbReference type="HAMAP" id="MF_01328_B">
    <property type="entry name" value="Ribosomal_uL4_B"/>
    <property type="match status" value="1"/>
</dbReference>
<evidence type="ECO:0000256" key="7">
    <source>
        <dbReference type="ARBA" id="ARBA00035387"/>
    </source>
</evidence>
<dbReference type="NCBIfam" id="TIGR03953">
    <property type="entry name" value="rplD_bact"/>
    <property type="match status" value="1"/>
</dbReference>
<evidence type="ECO:0000256" key="8">
    <source>
        <dbReference type="SAM" id="MobiDB-lite"/>
    </source>
</evidence>
<evidence type="ECO:0000256" key="1">
    <source>
        <dbReference type="ARBA" id="ARBA00010528"/>
    </source>
</evidence>
<accession>A0A7S6TCS2</accession>
<evidence type="ECO:0000256" key="3">
    <source>
        <dbReference type="ARBA" id="ARBA00022884"/>
    </source>
</evidence>
<dbReference type="PANTHER" id="PTHR10746:SF17">
    <property type="entry name" value="LARGE RIBOSOMAL SUBUNIT PROTEIN UL4C"/>
    <property type="match status" value="1"/>
</dbReference>
<evidence type="ECO:0000313" key="9">
    <source>
        <dbReference type="EMBL" id="QOU10686.1"/>
    </source>
</evidence>
<organism evidence="9">
    <name type="scientific">Poteriospumella lacustris</name>
    <dbReference type="NCBI Taxonomy" id="1117027"/>
    <lineage>
        <taxon>Eukaryota</taxon>
        <taxon>Sar</taxon>
        <taxon>Stramenopiles</taxon>
        <taxon>Ochrophyta</taxon>
        <taxon>Chrysophyceae</taxon>
        <taxon>Chromulinales</taxon>
        <taxon>Dinobryaceae</taxon>
        <taxon>Poteriospumella</taxon>
    </lineage>
</organism>
<feature type="region of interest" description="Disordered" evidence="8">
    <location>
        <begin position="30"/>
        <end position="59"/>
    </location>
</feature>
<gene>
    <name evidence="9" type="primary">rpl4</name>
    <name evidence="9" type="ORF">PoterioPt_p051</name>
</gene>
<comment type="similarity">
    <text evidence="1">Belongs to the universal ribosomal protein uL4 family.</text>
</comment>